<proteinExistence type="predicted"/>
<protein>
    <submittedName>
        <fullName evidence="1">Unnamed protein product</fullName>
    </submittedName>
</protein>
<evidence type="ECO:0000313" key="1">
    <source>
        <dbReference type="EMBL" id="GME78518.1"/>
    </source>
</evidence>
<name>A0ACB5T0J1_AMBMO</name>
<comment type="caution">
    <text evidence="1">The sequence shown here is derived from an EMBL/GenBank/DDBJ whole genome shotgun (WGS) entry which is preliminary data.</text>
</comment>
<keyword evidence="2" id="KW-1185">Reference proteome</keyword>
<dbReference type="Proteomes" id="UP001165064">
    <property type="component" value="Unassembled WGS sequence"/>
</dbReference>
<accession>A0ACB5T0J1</accession>
<organism evidence="1 2">
    <name type="scientific">Ambrosiozyma monospora</name>
    <name type="common">Yeast</name>
    <name type="synonym">Endomycopsis monosporus</name>
    <dbReference type="NCBI Taxonomy" id="43982"/>
    <lineage>
        <taxon>Eukaryota</taxon>
        <taxon>Fungi</taxon>
        <taxon>Dikarya</taxon>
        <taxon>Ascomycota</taxon>
        <taxon>Saccharomycotina</taxon>
        <taxon>Pichiomycetes</taxon>
        <taxon>Pichiales</taxon>
        <taxon>Pichiaceae</taxon>
        <taxon>Ambrosiozyma</taxon>
    </lineage>
</organism>
<dbReference type="EMBL" id="BSXS01002223">
    <property type="protein sequence ID" value="GME78518.1"/>
    <property type="molecule type" value="Genomic_DNA"/>
</dbReference>
<evidence type="ECO:0000313" key="2">
    <source>
        <dbReference type="Proteomes" id="UP001165064"/>
    </source>
</evidence>
<reference evidence="1" key="1">
    <citation type="submission" date="2023-04" db="EMBL/GenBank/DDBJ databases">
        <title>Ambrosiozyma monospora NBRC 10751.</title>
        <authorList>
            <person name="Ichikawa N."/>
            <person name="Sato H."/>
            <person name="Tonouchi N."/>
        </authorList>
    </citation>
    <scope>NUCLEOTIDE SEQUENCE</scope>
    <source>
        <strain evidence="1">NBRC 10751</strain>
    </source>
</reference>
<sequence length="352" mass="40305">MVQPHRTRDWCRVLSTADRYTARLEIRSIKTHGTGLEYGYGYGSTYSSGGGVACPILEKVFKQLSTIETQVDEVDQQVQKFKIWKTEPIYKSRRDLLSQIPKFWYVVLAEHEDFQEYIRTEDMKYLEFIKEIYVSRVTKVNADEGEGEGKVTEAKSEDEVDPGQFSITFKFEAPSTQDSPHKNHNHTHNHNNETIETQTVTKHFTTIKNPETGETSLRSKPAPIAWPTEFNKINPRKLKTKAKSEHRKLTTQEKKNYRVGMKSFFAFFDWTGEKPGKEFRNGEELASLIADEIFPAAVDYYTVAAANGGVEEDEGDDEAGTSSEELDLSDDEEEEGEEDEGEERSKKRQKTA</sequence>
<gene>
    <name evidence="1" type="ORF">Amon02_000348200</name>
</gene>